<organism evidence="1 2">
    <name type="scientific">Bifidobacterium boum</name>
    <dbReference type="NCBI Taxonomy" id="78343"/>
    <lineage>
        <taxon>Bacteria</taxon>
        <taxon>Bacillati</taxon>
        <taxon>Actinomycetota</taxon>
        <taxon>Actinomycetes</taxon>
        <taxon>Bifidobacteriales</taxon>
        <taxon>Bifidobacteriaceae</taxon>
        <taxon>Bifidobacterium</taxon>
    </lineage>
</organism>
<dbReference type="OrthoDB" id="6770443at2"/>
<evidence type="ECO:0000313" key="2">
    <source>
        <dbReference type="Proteomes" id="UP000029093"/>
    </source>
</evidence>
<name>A0A086ZP91_9BIFI</name>
<protein>
    <submittedName>
        <fullName evidence="1">PKD domain-containing protein</fullName>
    </submittedName>
</protein>
<dbReference type="RefSeq" id="WP_026502587.1">
    <property type="nucleotide sequence ID" value="NZ_JGYQ01000007.1"/>
</dbReference>
<evidence type="ECO:0000313" key="1">
    <source>
        <dbReference type="EMBL" id="KFI48341.1"/>
    </source>
</evidence>
<dbReference type="AlphaFoldDB" id="A0A086ZP91"/>
<sequence length="402" mass="45668">MINEMNGIDESGTWHDAIAGFTEVPASSAEATHPNIFRIAGFPRRETVSSNVLAYFFDPAENHGLKDMMIKALLRTIHKEDMDVSDVSVSTEVSTDKNNRIDILLDLPELSIVIENKVDSGLYNDLADYHCWAKEHSGNEAIVVVLHPFPFDNFALADHPSAQGLVVEHDLFDVLYDDLFRNALGMLGEYSLDANPRAVDLLQQFIDNYSPERKQKKMDNTSTDITQFVSQANGIEQQLVNVRKSFEKYTEAVHSKLHTVHEDLISQWTEESPVNGKSVTLADNWEWPTPKRHKPFDNLYYAQSFKLENPGSGDMGRVITCEFFFNIEFNDGYVSSDPEYGSFNTIWYKAYWGGHGTKQKPKVRITKPYNQILDAKLEDSNEDIKNAVEAAVERTLKTCWNI</sequence>
<proteinExistence type="predicted"/>
<dbReference type="Proteomes" id="UP000029093">
    <property type="component" value="Unassembled WGS sequence"/>
</dbReference>
<dbReference type="Pfam" id="PF14281">
    <property type="entry name" value="PDDEXK_4"/>
    <property type="match status" value="1"/>
</dbReference>
<dbReference type="InterPro" id="IPR029470">
    <property type="entry name" value="PDDEXK_4"/>
</dbReference>
<comment type="caution">
    <text evidence="1">The sequence shown here is derived from an EMBL/GenBank/DDBJ whole genome shotgun (WGS) entry which is preliminary data.</text>
</comment>
<reference evidence="1 2" key="1">
    <citation type="submission" date="2014-03" db="EMBL/GenBank/DDBJ databases">
        <title>Genomics of Bifidobacteria.</title>
        <authorList>
            <person name="Ventura M."/>
            <person name="Milani C."/>
            <person name="Lugli G.A."/>
        </authorList>
    </citation>
    <scope>NUCLEOTIDE SEQUENCE [LARGE SCALE GENOMIC DNA]</scope>
    <source>
        <strain evidence="1 2">LMG 10736</strain>
    </source>
</reference>
<accession>A0A086ZP91</accession>
<dbReference type="GeneID" id="303203663"/>
<dbReference type="EMBL" id="JGYQ01000007">
    <property type="protein sequence ID" value="KFI48341.1"/>
    <property type="molecule type" value="Genomic_DNA"/>
</dbReference>
<keyword evidence="2" id="KW-1185">Reference proteome</keyword>
<gene>
    <name evidence="1" type="ORF">BBOU_0471</name>
</gene>